<dbReference type="InterPro" id="IPR009992">
    <property type="entry name" value="Tri3/Sat12/Sat16/Mac1"/>
</dbReference>
<evidence type="ECO:0000313" key="3">
    <source>
        <dbReference type="EMBL" id="KAL2048764.1"/>
    </source>
</evidence>
<keyword evidence="2" id="KW-0808">Transferase</keyword>
<dbReference type="PANTHER" id="PTHR42034:SF1">
    <property type="entry name" value="CONDENSATION DOMAIN-CONTAINING PROTEIN"/>
    <property type="match status" value="1"/>
</dbReference>
<evidence type="ECO:0000313" key="4">
    <source>
        <dbReference type="Proteomes" id="UP001590951"/>
    </source>
</evidence>
<sequence length="506" mass="57173">MSSTPAIPTPHIDPSLYAWQPHPTPRLYLRRALGPETKWVHLSVENRQLFLSGTITFKSPLSSIHEFSALAVDSWVRLRFNFPEVVLKFSGDFVGGNAIMECQIPRTDGEANDWARRTSYLEDTVLEADPMLSAERQMREHDVSDPVCLQLNAIASQDADNEHVLGSEFCFRVDHQLADGMGVYILADNFFKILAGEVGREESEKIEWAKAAENIPEPWVRMMNANQKTESKHFEERVKKNAELVLESVKSEWGLKIQPGQEYTPKSIQNVFSVDQSKAILRSVKSEIGPAASVTHLGHAAMAMTVLKFKPAEDRPSNSDRFVSPLFMSGRRYLDPSRPKSTDHVPICRAVGAIEFRKVERYLLSGNDSEAEVRRKLRIACEEARRSYQAIREQKSLLTESFAVAEFIGTAKNVVKDKGTIDPLFLSDGIVEQFISRSYTDMRDNEVLTVDDVHFTANPDGPPLIIRMCTFRDAIRVAAEWNGACYDEDEIRRFLDSVTELMLSLT</sequence>
<dbReference type="InterPro" id="IPR023213">
    <property type="entry name" value="CAT-like_dom_sf"/>
</dbReference>
<name>A0ABR4ASS7_9LECA</name>
<protein>
    <submittedName>
        <fullName evidence="3">Uncharacterized protein</fullName>
    </submittedName>
</protein>
<evidence type="ECO:0000256" key="2">
    <source>
        <dbReference type="ARBA" id="ARBA00022679"/>
    </source>
</evidence>
<accession>A0ABR4ASS7</accession>
<gene>
    <name evidence="3" type="ORF">ABVK25_011016</name>
</gene>
<reference evidence="3 4" key="1">
    <citation type="submission" date="2024-09" db="EMBL/GenBank/DDBJ databases">
        <title>Rethinking Asexuality: The Enigmatic Case of Functional Sexual Genes in Lepraria (Stereocaulaceae).</title>
        <authorList>
            <person name="Doellman M."/>
            <person name="Sun Y."/>
            <person name="Barcenas-Pena A."/>
            <person name="Lumbsch H.T."/>
            <person name="Grewe F."/>
        </authorList>
    </citation>
    <scope>NUCLEOTIDE SEQUENCE [LARGE SCALE GENOMIC DNA]</scope>
    <source>
        <strain evidence="3 4">Grewe 0041</strain>
    </source>
</reference>
<dbReference type="EMBL" id="JBHFEH010000081">
    <property type="protein sequence ID" value="KAL2048764.1"/>
    <property type="molecule type" value="Genomic_DNA"/>
</dbReference>
<organism evidence="3 4">
    <name type="scientific">Lepraria finkii</name>
    <dbReference type="NCBI Taxonomy" id="1340010"/>
    <lineage>
        <taxon>Eukaryota</taxon>
        <taxon>Fungi</taxon>
        <taxon>Dikarya</taxon>
        <taxon>Ascomycota</taxon>
        <taxon>Pezizomycotina</taxon>
        <taxon>Lecanoromycetes</taxon>
        <taxon>OSLEUM clade</taxon>
        <taxon>Lecanoromycetidae</taxon>
        <taxon>Lecanorales</taxon>
        <taxon>Lecanorineae</taxon>
        <taxon>Stereocaulaceae</taxon>
        <taxon>Lepraria</taxon>
    </lineage>
</organism>
<comment type="similarity">
    <text evidence="1">Belongs to the trichothecene O-acetyltransferase family.</text>
</comment>
<dbReference type="Proteomes" id="UP001590951">
    <property type="component" value="Unassembled WGS sequence"/>
</dbReference>
<evidence type="ECO:0000256" key="1">
    <source>
        <dbReference type="ARBA" id="ARBA00006439"/>
    </source>
</evidence>
<dbReference type="Gene3D" id="3.30.559.30">
    <property type="entry name" value="Nonribosomal peptide synthetase, condensation domain"/>
    <property type="match status" value="1"/>
</dbReference>
<proteinExistence type="inferred from homology"/>
<dbReference type="PANTHER" id="PTHR42034">
    <property type="entry name" value="CHROMOSOME 7, WHOLE GENOME SHOTGUN SEQUENCE-RELATED"/>
    <property type="match status" value="1"/>
</dbReference>
<comment type="caution">
    <text evidence="3">The sequence shown here is derived from an EMBL/GenBank/DDBJ whole genome shotgun (WGS) entry which is preliminary data.</text>
</comment>
<keyword evidence="4" id="KW-1185">Reference proteome</keyword>
<dbReference type="Pfam" id="PF07428">
    <property type="entry name" value="Tri3"/>
    <property type="match status" value="1"/>
</dbReference>
<dbReference type="Gene3D" id="3.30.559.10">
    <property type="entry name" value="Chloramphenicol acetyltransferase-like domain"/>
    <property type="match status" value="1"/>
</dbReference>